<dbReference type="EMBL" id="CAACVG010011652">
    <property type="protein sequence ID" value="VEN58577.1"/>
    <property type="molecule type" value="Genomic_DNA"/>
</dbReference>
<protein>
    <submittedName>
        <fullName evidence="2">Uncharacterized protein</fullName>
    </submittedName>
</protein>
<dbReference type="Proteomes" id="UP000410492">
    <property type="component" value="Unassembled WGS sequence"/>
</dbReference>
<sequence>MEYNTEVQSEISGSEKKSDKAEPKGNKNMVNFPESSLDVKEKNAQTLEHKSIKTNAHYYSDDGMCIDAVGGLKVDLKLKPVKKIKRINKSRSNEVSSLSEDQSVKCFIDVPDYALVGIDGGYQVPF</sequence>
<accession>A0A653DGU6</accession>
<feature type="region of interest" description="Disordered" evidence="1">
    <location>
        <begin position="1"/>
        <end position="36"/>
    </location>
</feature>
<dbReference type="AlphaFoldDB" id="A0A653DGU6"/>
<name>A0A653DGU6_CALMS</name>
<feature type="compositionally biased region" description="Basic and acidic residues" evidence="1">
    <location>
        <begin position="13"/>
        <end position="25"/>
    </location>
</feature>
<gene>
    <name evidence="2" type="ORF">CALMAC_LOCUS16898</name>
</gene>
<evidence type="ECO:0000256" key="1">
    <source>
        <dbReference type="SAM" id="MobiDB-lite"/>
    </source>
</evidence>
<reference evidence="2 3" key="1">
    <citation type="submission" date="2019-01" db="EMBL/GenBank/DDBJ databases">
        <authorList>
            <person name="Sayadi A."/>
        </authorList>
    </citation>
    <scope>NUCLEOTIDE SEQUENCE [LARGE SCALE GENOMIC DNA]</scope>
</reference>
<proteinExistence type="predicted"/>
<dbReference type="OrthoDB" id="6762035at2759"/>
<organism evidence="2 3">
    <name type="scientific">Callosobruchus maculatus</name>
    <name type="common">Southern cowpea weevil</name>
    <name type="synonym">Pulse bruchid</name>
    <dbReference type="NCBI Taxonomy" id="64391"/>
    <lineage>
        <taxon>Eukaryota</taxon>
        <taxon>Metazoa</taxon>
        <taxon>Ecdysozoa</taxon>
        <taxon>Arthropoda</taxon>
        <taxon>Hexapoda</taxon>
        <taxon>Insecta</taxon>
        <taxon>Pterygota</taxon>
        <taxon>Neoptera</taxon>
        <taxon>Endopterygota</taxon>
        <taxon>Coleoptera</taxon>
        <taxon>Polyphaga</taxon>
        <taxon>Cucujiformia</taxon>
        <taxon>Chrysomeloidea</taxon>
        <taxon>Chrysomelidae</taxon>
        <taxon>Bruchinae</taxon>
        <taxon>Bruchini</taxon>
        <taxon>Callosobruchus</taxon>
    </lineage>
</organism>
<keyword evidence="3" id="KW-1185">Reference proteome</keyword>
<evidence type="ECO:0000313" key="3">
    <source>
        <dbReference type="Proteomes" id="UP000410492"/>
    </source>
</evidence>
<feature type="compositionally biased region" description="Polar residues" evidence="1">
    <location>
        <begin position="1"/>
        <end position="12"/>
    </location>
</feature>
<evidence type="ECO:0000313" key="2">
    <source>
        <dbReference type="EMBL" id="VEN58577.1"/>
    </source>
</evidence>